<evidence type="ECO:0000256" key="1">
    <source>
        <dbReference type="ARBA" id="ARBA00023125"/>
    </source>
</evidence>
<dbReference type="SUPFAM" id="SSF48498">
    <property type="entry name" value="Tetracyclin repressor-like, C-terminal domain"/>
    <property type="match status" value="1"/>
</dbReference>
<dbReference type="InterPro" id="IPR036271">
    <property type="entry name" value="Tet_transcr_reg_TetR-rel_C_sf"/>
</dbReference>
<dbReference type="InterPro" id="IPR050109">
    <property type="entry name" value="HTH-type_TetR-like_transc_reg"/>
</dbReference>
<evidence type="ECO:0000259" key="3">
    <source>
        <dbReference type="PROSITE" id="PS50977"/>
    </source>
</evidence>
<dbReference type="PANTHER" id="PTHR30328:SF54">
    <property type="entry name" value="HTH-TYPE TRANSCRIPTIONAL REPRESSOR SCO4008"/>
    <property type="match status" value="1"/>
</dbReference>
<name>A0ABV3TDZ8_9GAMM</name>
<keyword evidence="5" id="KW-1185">Reference proteome</keyword>
<reference evidence="4 5" key="1">
    <citation type="submission" date="2024-02" db="EMBL/GenBank/DDBJ databases">
        <title>New especies of Spiribacter isolated from saline water.</title>
        <authorList>
            <person name="Leon M.J."/>
            <person name="De La Haba R."/>
            <person name="Sanchez-Porro C."/>
            <person name="Ventosa A."/>
        </authorList>
    </citation>
    <scope>NUCLEOTIDE SEQUENCE [LARGE SCALE GENOMIC DNA]</scope>
    <source>
        <strain evidence="5">ag22IC6-390</strain>
    </source>
</reference>
<dbReference type="PRINTS" id="PR00455">
    <property type="entry name" value="HTHTETR"/>
</dbReference>
<dbReference type="InterPro" id="IPR001647">
    <property type="entry name" value="HTH_TetR"/>
</dbReference>
<accession>A0ABV3TDZ8</accession>
<dbReference type="Gene3D" id="1.10.10.60">
    <property type="entry name" value="Homeodomain-like"/>
    <property type="match status" value="1"/>
</dbReference>
<dbReference type="EMBL" id="JBAKFM010000004">
    <property type="protein sequence ID" value="MEX0469874.1"/>
    <property type="molecule type" value="Genomic_DNA"/>
</dbReference>
<evidence type="ECO:0000256" key="2">
    <source>
        <dbReference type="PROSITE-ProRule" id="PRU00335"/>
    </source>
</evidence>
<evidence type="ECO:0000313" key="4">
    <source>
        <dbReference type="EMBL" id="MEX0469874.1"/>
    </source>
</evidence>
<dbReference type="RefSeq" id="WP_367959616.1">
    <property type="nucleotide sequence ID" value="NZ_JBAKFK010000004.1"/>
</dbReference>
<gene>
    <name evidence="4" type="ORF">V6X73_09065</name>
</gene>
<dbReference type="PANTHER" id="PTHR30328">
    <property type="entry name" value="TRANSCRIPTIONAL REPRESSOR"/>
    <property type="match status" value="1"/>
</dbReference>
<dbReference type="Gene3D" id="1.10.357.10">
    <property type="entry name" value="Tetracycline Repressor, domain 2"/>
    <property type="match status" value="1"/>
</dbReference>
<dbReference type="PROSITE" id="PS50977">
    <property type="entry name" value="HTH_TETR_2"/>
    <property type="match status" value="1"/>
</dbReference>
<comment type="caution">
    <text evidence="4">The sequence shown here is derived from an EMBL/GenBank/DDBJ whole genome shotgun (WGS) entry which is preliminary data.</text>
</comment>
<sequence>MNRQQTNRREKKGRILRAARAAFGVQGFQGATLQGIARRAGLPKPNIVYYFGSKERLYEAVLHDIIHDWNDAFDHLQPDADPAMALDRVVRAKFERVINDPRSSRIFAMEILNGAPYTQRHLREAIRPWLADKSAVISGWVDDGRIAAIDPIQLIFMIWAVTQHYADFGAQVLVLMDRSAFTETDLAHIADALSAFVLRSCGLEPLTHADHALPGLAAFGPAGEDALEQNDRVVDQDAHHGQRD</sequence>
<keyword evidence="1 2" id="KW-0238">DNA-binding</keyword>
<feature type="domain" description="HTH tetR-type" evidence="3">
    <location>
        <begin position="9"/>
        <end position="69"/>
    </location>
</feature>
<dbReference type="InterPro" id="IPR009057">
    <property type="entry name" value="Homeodomain-like_sf"/>
</dbReference>
<dbReference type="Pfam" id="PF00440">
    <property type="entry name" value="TetR_N"/>
    <property type="match status" value="1"/>
</dbReference>
<proteinExistence type="predicted"/>
<dbReference type="SUPFAM" id="SSF46689">
    <property type="entry name" value="Homeodomain-like"/>
    <property type="match status" value="1"/>
</dbReference>
<feature type="DNA-binding region" description="H-T-H motif" evidence="2">
    <location>
        <begin position="32"/>
        <end position="51"/>
    </location>
</feature>
<protein>
    <submittedName>
        <fullName evidence="4">TetR family transcriptional regulator C-terminal domain-containing protein</fullName>
    </submittedName>
</protein>
<dbReference type="Proteomes" id="UP001556709">
    <property type="component" value="Unassembled WGS sequence"/>
</dbReference>
<dbReference type="InterPro" id="IPR013573">
    <property type="entry name" value="Tscrpt_reg_YcdC_C"/>
</dbReference>
<evidence type="ECO:0000313" key="5">
    <source>
        <dbReference type="Proteomes" id="UP001556709"/>
    </source>
</evidence>
<dbReference type="Pfam" id="PF08362">
    <property type="entry name" value="TetR_C_3"/>
    <property type="match status" value="1"/>
</dbReference>
<organism evidence="4 5">
    <name type="scientific">Spiribacter pallidus</name>
    <dbReference type="NCBI Taxonomy" id="1987936"/>
    <lineage>
        <taxon>Bacteria</taxon>
        <taxon>Pseudomonadati</taxon>
        <taxon>Pseudomonadota</taxon>
        <taxon>Gammaproteobacteria</taxon>
        <taxon>Chromatiales</taxon>
        <taxon>Ectothiorhodospiraceae</taxon>
        <taxon>Spiribacter</taxon>
    </lineage>
</organism>